<gene>
    <name evidence="2" type="ORF">DPMN_110184</name>
</gene>
<comment type="caution">
    <text evidence="2">The sequence shown here is derived from an EMBL/GenBank/DDBJ whole genome shotgun (WGS) entry which is preliminary data.</text>
</comment>
<feature type="region of interest" description="Disordered" evidence="1">
    <location>
        <begin position="144"/>
        <end position="179"/>
    </location>
</feature>
<keyword evidence="3" id="KW-1185">Reference proteome</keyword>
<dbReference type="Proteomes" id="UP000828390">
    <property type="component" value="Unassembled WGS sequence"/>
</dbReference>
<organism evidence="2 3">
    <name type="scientific">Dreissena polymorpha</name>
    <name type="common">Zebra mussel</name>
    <name type="synonym">Mytilus polymorpha</name>
    <dbReference type="NCBI Taxonomy" id="45954"/>
    <lineage>
        <taxon>Eukaryota</taxon>
        <taxon>Metazoa</taxon>
        <taxon>Spiralia</taxon>
        <taxon>Lophotrochozoa</taxon>
        <taxon>Mollusca</taxon>
        <taxon>Bivalvia</taxon>
        <taxon>Autobranchia</taxon>
        <taxon>Heteroconchia</taxon>
        <taxon>Euheterodonta</taxon>
        <taxon>Imparidentia</taxon>
        <taxon>Neoheterodontei</taxon>
        <taxon>Myida</taxon>
        <taxon>Dreissenoidea</taxon>
        <taxon>Dreissenidae</taxon>
        <taxon>Dreissena</taxon>
    </lineage>
</organism>
<dbReference type="AlphaFoldDB" id="A0A9D4KCD6"/>
<sequence length="179" mass="19259">MGYFFVGRKFRDHIHRLVCPVKVIGPFGRADAGSTRTVDANSATASQKKTFHRVQPFSPNENSKCNTPLSANTVFSPHISTPLAIKSCVLQPRDVFVFSSSTSDVAKQSSLANTGLGNSHASSLMHLKSTTMFACDRPKSLSDQLLPPVEHHDPTESVFGSTTATGTSYSGKAHTYSIA</sequence>
<evidence type="ECO:0000313" key="2">
    <source>
        <dbReference type="EMBL" id="KAH3836809.1"/>
    </source>
</evidence>
<accession>A0A9D4KCD6</accession>
<reference evidence="2" key="2">
    <citation type="submission" date="2020-11" db="EMBL/GenBank/DDBJ databases">
        <authorList>
            <person name="McCartney M.A."/>
            <person name="Auch B."/>
            <person name="Kono T."/>
            <person name="Mallez S."/>
            <person name="Becker A."/>
            <person name="Gohl D.M."/>
            <person name="Silverstein K.A.T."/>
            <person name="Koren S."/>
            <person name="Bechman K.B."/>
            <person name="Herman A."/>
            <person name="Abrahante J.E."/>
            <person name="Garbe J."/>
        </authorList>
    </citation>
    <scope>NUCLEOTIDE SEQUENCE</scope>
    <source>
        <strain evidence="2">Duluth1</strain>
        <tissue evidence="2">Whole animal</tissue>
    </source>
</reference>
<protein>
    <submittedName>
        <fullName evidence="2">Uncharacterized protein</fullName>
    </submittedName>
</protein>
<proteinExistence type="predicted"/>
<evidence type="ECO:0000256" key="1">
    <source>
        <dbReference type="SAM" id="MobiDB-lite"/>
    </source>
</evidence>
<evidence type="ECO:0000313" key="3">
    <source>
        <dbReference type="Proteomes" id="UP000828390"/>
    </source>
</evidence>
<feature type="compositionally biased region" description="Low complexity" evidence="1">
    <location>
        <begin position="160"/>
        <end position="171"/>
    </location>
</feature>
<dbReference type="EMBL" id="JAIWYP010000004">
    <property type="protein sequence ID" value="KAH3836809.1"/>
    <property type="molecule type" value="Genomic_DNA"/>
</dbReference>
<reference evidence="2" key="1">
    <citation type="journal article" date="2019" name="bioRxiv">
        <title>The Genome of the Zebra Mussel, Dreissena polymorpha: A Resource for Invasive Species Research.</title>
        <authorList>
            <person name="McCartney M.A."/>
            <person name="Auch B."/>
            <person name="Kono T."/>
            <person name="Mallez S."/>
            <person name="Zhang Y."/>
            <person name="Obille A."/>
            <person name="Becker A."/>
            <person name="Abrahante J.E."/>
            <person name="Garbe J."/>
            <person name="Badalamenti J.P."/>
            <person name="Herman A."/>
            <person name="Mangelson H."/>
            <person name="Liachko I."/>
            <person name="Sullivan S."/>
            <person name="Sone E.D."/>
            <person name="Koren S."/>
            <person name="Silverstein K.A.T."/>
            <person name="Beckman K.B."/>
            <person name="Gohl D.M."/>
        </authorList>
    </citation>
    <scope>NUCLEOTIDE SEQUENCE</scope>
    <source>
        <strain evidence="2">Duluth1</strain>
        <tissue evidence="2">Whole animal</tissue>
    </source>
</reference>
<name>A0A9D4KCD6_DREPO</name>